<dbReference type="AlphaFoldDB" id="C6X780"/>
<name>C6X780_METGS</name>
<dbReference type="KEGG" id="mei:Msip34_1981"/>
<evidence type="ECO:0000313" key="1">
    <source>
        <dbReference type="EMBL" id="ACT51223.1"/>
    </source>
</evidence>
<evidence type="ECO:0000313" key="2">
    <source>
        <dbReference type="Proteomes" id="UP000002743"/>
    </source>
</evidence>
<organism evidence="1 2">
    <name type="scientific">Methylovorus glucosotrophus (strain SIP3-4)</name>
    <dbReference type="NCBI Taxonomy" id="582744"/>
    <lineage>
        <taxon>Bacteria</taxon>
        <taxon>Pseudomonadati</taxon>
        <taxon>Pseudomonadota</taxon>
        <taxon>Betaproteobacteria</taxon>
        <taxon>Nitrosomonadales</taxon>
        <taxon>Methylophilaceae</taxon>
        <taxon>Methylovorus</taxon>
    </lineage>
</organism>
<keyword evidence="2" id="KW-1185">Reference proteome</keyword>
<dbReference type="Proteomes" id="UP000002743">
    <property type="component" value="Chromosome"/>
</dbReference>
<proteinExistence type="predicted"/>
<gene>
    <name evidence="1" type="ordered locus">Msip34_1981</name>
</gene>
<dbReference type="EMBL" id="CP001674">
    <property type="protein sequence ID" value="ACT51223.1"/>
    <property type="molecule type" value="Genomic_DNA"/>
</dbReference>
<sequence length="55" mass="6287">MSPISPANNPTHIVNYNLLINIDFSVQHAPNVYFTAVHVDFISAKNYCKQLIYIH</sequence>
<reference evidence="1 2" key="2">
    <citation type="journal article" date="2011" name="J. Bacteriol.">
        <title>Genomes of three methylotrophs from a single niche uncover genetic and metabolic divergence of Methylophilaceae.</title>
        <authorList>
            <person name="Lapidus A."/>
            <person name="Clum A."/>
            <person name="Labutti K."/>
            <person name="Kaluzhnaya M.G."/>
            <person name="Lim S."/>
            <person name="Beck D.A."/>
            <person name="Glavina Del Rio T."/>
            <person name="Nolan M."/>
            <person name="Mavromatis K."/>
            <person name="Huntemann M."/>
            <person name="Lucas S."/>
            <person name="Lidstrom M.E."/>
            <person name="Ivanova N."/>
            <person name="Chistoserdova L."/>
        </authorList>
    </citation>
    <scope>NUCLEOTIDE SEQUENCE [LARGE SCALE GENOMIC DNA]</scope>
    <source>
        <strain evidence="1 2">SIP3-4</strain>
    </source>
</reference>
<reference evidence="2" key="1">
    <citation type="submission" date="2009-07" db="EMBL/GenBank/DDBJ databases">
        <title>Complete sequence of chromosome of Methylovorus sp. SIP3-4.</title>
        <authorList>
            <person name="Lucas S."/>
            <person name="Copeland A."/>
            <person name="Lapidus A."/>
            <person name="Glavina del Rio T."/>
            <person name="Tice H."/>
            <person name="Bruce D."/>
            <person name="Goodwin L."/>
            <person name="Pitluck S."/>
            <person name="Clum A."/>
            <person name="Larimer F."/>
            <person name="Land M."/>
            <person name="Hauser L."/>
            <person name="Kyrpides N."/>
            <person name="Mikhailova N."/>
            <person name="Kayluzhnaya M."/>
            <person name="Chistoserdova L."/>
        </authorList>
    </citation>
    <scope>NUCLEOTIDE SEQUENCE [LARGE SCALE GENOMIC DNA]</scope>
    <source>
        <strain evidence="2">SIP3-4</strain>
    </source>
</reference>
<dbReference type="HOGENOM" id="CLU_3027088_0_0_4"/>
<accession>C6X780</accession>
<protein>
    <submittedName>
        <fullName evidence="1">Uncharacterized protein</fullName>
    </submittedName>
</protein>
<dbReference type="STRING" id="582744.Msip34_1981"/>